<comment type="caution">
    <text evidence="3">The sequence shown here is derived from an EMBL/GenBank/DDBJ whole genome shotgun (WGS) entry which is preliminary data.</text>
</comment>
<dbReference type="Pfam" id="PF13530">
    <property type="entry name" value="SCP2_2"/>
    <property type="match status" value="1"/>
</dbReference>
<dbReference type="InterPro" id="IPR025559">
    <property type="entry name" value="Eis_dom"/>
</dbReference>
<feature type="domain" description="Enhanced intracellular survival protein" evidence="1">
    <location>
        <begin position="64"/>
        <end position="166"/>
    </location>
</feature>
<dbReference type="PANTHER" id="PTHR37817">
    <property type="entry name" value="N-ACETYLTRANSFERASE EIS"/>
    <property type="match status" value="1"/>
</dbReference>
<dbReference type="RefSeq" id="WP_284328775.1">
    <property type="nucleotide sequence ID" value="NZ_BSUN01000001.1"/>
</dbReference>
<protein>
    <recommendedName>
        <fullName evidence="5">Enhanced intracellular survival protein domain-containing protein</fullName>
    </recommendedName>
</protein>
<dbReference type="Gene3D" id="3.40.630.30">
    <property type="match status" value="1"/>
</dbReference>
<name>A0ABQ6II47_9MICO</name>
<dbReference type="EMBL" id="BSUN01000001">
    <property type="protein sequence ID" value="GMA36823.1"/>
    <property type="molecule type" value="Genomic_DNA"/>
</dbReference>
<dbReference type="SUPFAM" id="SSF55718">
    <property type="entry name" value="SCP-like"/>
    <property type="match status" value="1"/>
</dbReference>
<organism evidence="3 4">
    <name type="scientific">Demequina litorisediminis</name>
    <dbReference type="NCBI Taxonomy" id="1849022"/>
    <lineage>
        <taxon>Bacteria</taxon>
        <taxon>Bacillati</taxon>
        <taxon>Actinomycetota</taxon>
        <taxon>Actinomycetes</taxon>
        <taxon>Micrococcales</taxon>
        <taxon>Demequinaceae</taxon>
        <taxon>Demequina</taxon>
    </lineage>
</organism>
<dbReference type="Pfam" id="PF17668">
    <property type="entry name" value="Acetyltransf_17"/>
    <property type="match status" value="1"/>
</dbReference>
<sequence>MREHGSLTPAASQRLWATLTDFDLVGTTHTENLATDDPLLYQLKDSRGIRSKVIDNLWVRLLDVKAALEAREYFHDCAVTFALTDKHVPANAGVWRIDVRGGDAEVTKVSNDPHGAADLSMDARHLSTIYLGGTSVEALTAAGLVHEHTPGQARELAVAMLSPVAPLTNWDF</sequence>
<evidence type="ECO:0000259" key="2">
    <source>
        <dbReference type="Pfam" id="PF17668"/>
    </source>
</evidence>
<accession>A0ABQ6II47</accession>
<dbReference type="InterPro" id="IPR041380">
    <property type="entry name" value="Acetyltransf_17"/>
</dbReference>
<evidence type="ECO:0008006" key="5">
    <source>
        <dbReference type="Google" id="ProtNLM"/>
    </source>
</evidence>
<dbReference type="InterPro" id="IPR051554">
    <property type="entry name" value="Acetyltransferase_Eis"/>
</dbReference>
<feature type="domain" description="Eis-like acetyltransferase" evidence="2">
    <location>
        <begin position="6"/>
        <end position="53"/>
    </location>
</feature>
<reference evidence="4" key="1">
    <citation type="journal article" date="2019" name="Int. J. Syst. Evol. Microbiol.">
        <title>The Global Catalogue of Microorganisms (GCM) 10K type strain sequencing project: providing services to taxonomists for standard genome sequencing and annotation.</title>
        <authorList>
            <consortium name="The Broad Institute Genomics Platform"/>
            <consortium name="The Broad Institute Genome Sequencing Center for Infectious Disease"/>
            <person name="Wu L."/>
            <person name="Ma J."/>
        </authorList>
    </citation>
    <scope>NUCLEOTIDE SEQUENCE [LARGE SCALE GENOMIC DNA]</scope>
    <source>
        <strain evidence="4">NBRC 112299</strain>
    </source>
</reference>
<dbReference type="Proteomes" id="UP001157125">
    <property type="component" value="Unassembled WGS sequence"/>
</dbReference>
<dbReference type="Gene3D" id="3.30.1050.10">
    <property type="entry name" value="SCP2 sterol-binding domain"/>
    <property type="match status" value="1"/>
</dbReference>
<dbReference type="InterPro" id="IPR036527">
    <property type="entry name" value="SCP2_sterol-bd_dom_sf"/>
</dbReference>
<evidence type="ECO:0000313" key="4">
    <source>
        <dbReference type="Proteomes" id="UP001157125"/>
    </source>
</evidence>
<dbReference type="PANTHER" id="PTHR37817:SF1">
    <property type="entry name" value="N-ACETYLTRANSFERASE EIS"/>
    <property type="match status" value="1"/>
</dbReference>
<gene>
    <name evidence="3" type="ORF">GCM10025876_30270</name>
</gene>
<evidence type="ECO:0000259" key="1">
    <source>
        <dbReference type="Pfam" id="PF13530"/>
    </source>
</evidence>
<dbReference type="InterPro" id="IPR016181">
    <property type="entry name" value="Acyl_CoA_acyltransferase"/>
</dbReference>
<keyword evidence="4" id="KW-1185">Reference proteome</keyword>
<dbReference type="SUPFAM" id="SSF55729">
    <property type="entry name" value="Acyl-CoA N-acyltransferases (Nat)"/>
    <property type="match status" value="1"/>
</dbReference>
<evidence type="ECO:0000313" key="3">
    <source>
        <dbReference type="EMBL" id="GMA36823.1"/>
    </source>
</evidence>
<proteinExistence type="predicted"/>